<dbReference type="PRINTS" id="PR00344">
    <property type="entry name" value="BCTRLSENSOR"/>
</dbReference>
<comment type="catalytic activity">
    <reaction evidence="1">
        <text>ATP + protein L-histidine = ADP + protein N-phospho-L-histidine.</text>
        <dbReference type="EC" id="2.7.13.3"/>
    </reaction>
</comment>
<dbReference type="OrthoDB" id="9786919at2"/>
<organism evidence="17 18">
    <name type="scientific">Paenibacillus lutimineralis</name>
    <dbReference type="NCBI Taxonomy" id="2707005"/>
    <lineage>
        <taxon>Bacteria</taxon>
        <taxon>Bacillati</taxon>
        <taxon>Bacillota</taxon>
        <taxon>Bacilli</taxon>
        <taxon>Bacillales</taxon>
        <taxon>Paenibacillaceae</taxon>
        <taxon>Paenibacillus</taxon>
    </lineage>
</organism>
<accession>A0A3Q9IB66</accession>
<evidence type="ECO:0000313" key="18">
    <source>
        <dbReference type="Proteomes" id="UP000270678"/>
    </source>
</evidence>
<dbReference type="EMBL" id="CP034346">
    <property type="protein sequence ID" value="AZS14274.1"/>
    <property type="molecule type" value="Genomic_DNA"/>
</dbReference>
<reference evidence="18" key="1">
    <citation type="submission" date="2018-12" db="EMBL/GenBank/DDBJ databases">
        <title>Complete genome sequence of Paenibacillus sp. MBLB1234.</title>
        <authorList>
            <person name="Nam Y.-D."/>
            <person name="Kang J."/>
            <person name="Chung W.-H."/>
            <person name="Park Y.S."/>
        </authorList>
    </citation>
    <scope>NUCLEOTIDE SEQUENCE [LARGE SCALE GENOMIC DNA]</scope>
    <source>
        <strain evidence="18">MBLB1234</strain>
    </source>
</reference>
<dbReference type="PROSITE" id="PS50109">
    <property type="entry name" value="HIS_KIN"/>
    <property type="match status" value="1"/>
</dbReference>
<dbReference type="RefSeq" id="WP_126996782.1">
    <property type="nucleotide sequence ID" value="NZ_CP034346.1"/>
</dbReference>
<dbReference type="Gene3D" id="6.10.340.10">
    <property type="match status" value="1"/>
</dbReference>
<dbReference type="SUPFAM" id="SSF158472">
    <property type="entry name" value="HAMP domain-like"/>
    <property type="match status" value="1"/>
</dbReference>
<sequence length="481" mass="54357">MGLRNKMFIQHAVTIVMLLTAMYFIVTYTLNKSMIESDTQSLNQYSALHRIEALKIVNDQKIDIEQLFSGKYAPFIASHLGSSINFQVQLFAPDETIVGSSSDKENLLKRDDIKSALAGDTATIIAEGEGTRYLIYSVPFWYEGKIVGGFRYLLDLHENIETMNQMRIWFIGAALGCLALSLLASYSFSSFLMRPLHALKQALKLVSIGDFSRKIEVNTQDEVGELARDFNHMSDALRHHIDMLHYEQGKQKAFYDNITHELKTPLTSIIGFSDLMARIDRLEDVQDCNFYIRKESTRLLNMVEDLLQTSLKGEEAWRIALEQAELGNIITDTLRVLQPTLKKSNILTSVKILPCTVYLDPKRTQQVLFNLIDNAIKHSDCTLLHIELLHDERCGTVRIVDNGKGISKQEEAMLFLPTEEKQGREISEHSHGLGLPICKQFMELQGGSISMISEVGQGTEVKLEFSIHPPNVSAVTKLIQN</sequence>
<feature type="transmembrane region" description="Helical" evidence="14">
    <location>
        <begin position="12"/>
        <end position="30"/>
    </location>
</feature>
<evidence type="ECO:0000256" key="1">
    <source>
        <dbReference type="ARBA" id="ARBA00000085"/>
    </source>
</evidence>
<evidence type="ECO:0000256" key="6">
    <source>
        <dbReference type="ARBA" id="ARBA00022679"/>
    </source>
</evidence>
<feature type="transmembrane region" description="Helical" evidence="14">
    <location>
        <begin position="168"/>
        <end position="188"/>
    </location>
</feature>
<dbReference type="CDD" id="cd00075">
    <property type="entry name" value="HATPase"/>
    <property type="match status" value="1"/>
</dbReference>
<keyword evidence="6" id="KW-0808">Transferase</keyword>
<dbReference type="PANTHER" id="PTHR45528">
    <property type="entry name" value="SENSOR HISTIDINE KINASE CPXA"/>
    <property type="match status" value="1"/>
</dbReference>
<dbReference type="SUPFAM" id="SSF47384">
    <property type="entry name" value="Homodimeric domain of signal transducing histidine kinase"/>
    <property type="match status" value="1"/>
</dbReference>
<dbReference type="Proteomes" id="UP000270678">
    <property type="component" value="Chromosome"/>
</dbReference>
<dbReference type="InterPro" id="IPR003660">
    <property type="entry name" value="HAMP_dom"/>
</dbReference>
<evidence type="ECO:0000256" key="11">
    <source>
        <dbReference type="ARBA" id="ARBA00022989"/>
    </source>
</evidence>
<keyword evidence="13 14" id="KW-0472">Membrane</keyword>
<proteinExistence type="predicted"/>
<dbReference type="InterPro" id="IPR005467">
    <property type="entry name" value="His_kinase_dom"/>
</dbReference>
<keyword evidence="8" id="KW-0547">Nucleotide-binding</keyword>
<evidence type="ECO:0000256" key="2">
    <source>
        <dbReference type="ARBA" id="ARBA00004651"/>
    </source>
</evidence>
<dbReference type="GO" id="GO:0000155">
    <property type="term" value="F:phosphorelay sensor kinase activity"/>
    <property type="evidence" value="ECO:0007669"/>
    <property type="project" value="InterPro"/>
</dbReference>
<dbReference type="EC" id="2.7.13.3" evidence="3"/>
<keyword evidence="11 14" id="KW-1133">Transmembrane helix</keyword>
<evidence type="ECO:0000259" key="15">
    <source>
        <dbReference type="PROSITE" id="PS50109"/>
    </source>
</evidence>
<dbReference type="InterPro" id="IPR004358">
    <property type="entry name" value="Sig_transdc_His_kin-like_C"/>
</dbReference>
<evidence type="ECO:0000256" key="12">
    <source>
        <dbReference type="ARBA" id="ARBA00023012"/>
    </source>
</evidence>
<dbReference type="InterPro" id="IPR003594">
    <property type="entry name" value="HATPase_dom"/>
</dbReference>
<dbReference type="AlphaFoldDB" id="A0A3Q9IB66"/>
<evidence type="ECO:0000256" key="13">
    <source>
        <dbReference type="ARBA" id="ARBA00023136"/>
    </source>
</evidence>
<keyword evidence="9 17" id="KW-0418">Kinase</keyword>
<dbReference type="Pfam" id="PF00512">
    <property type="entry name" value="HisKA"/>
    <property type="match status" value="1"/>
</dbReference>
<dbReference type="SMART" id="SM00387">
    <property type="entry name" value="HATPase_c"/>
    <property type="match status" value="1"/>
</dbReference>
<keyword evidence="5" id="KW-0597">Phosphoprotein</keyword>
<dbReference type="GO" id="GO:0005524">
    <property type="term" value="F:ATP binding"/>
    <property type="evidence" value="ECO:0007669"/>
    <property type="project" value="UniProtKB-KW"/>
</dbReference>
<dbReference type="Gene3D" id="3.30.565.10">
    <property type="entry name" value="Histidine kinase-like ATPase, C-terminal domain"/>
    <property type="match status" value="1"/>
</dbReference>
<dbReference type="SUPFAM" id="SSF55874">
    <property type="entry name" value="ATPase domain of HSP90 chaperone/DNA topoisomerase II/histidine kinase"/>
    <property type="match status" value="1"/>
</dbReference>
<evidence type="ECO:0000256" key="10">
    <source>
        <dbReference type="ARBA" id="ARBA00022840"/>
    </source>
</evidence>
<dbReference type="PROSITE" id="PS50885">
    <property type="entry name" value="HAMP"/>
    <property type="match status" value="1"/>
</dbReference>
<evidence type="ECO:0000313" key="17">
    <source>
        <dbReference type="EMBL" id="AZS14274.1"/>
    </source>
</evidence>
<protein>
    <recommendedName>
        <fullName evidence="3">histidine kinase</fullName>
        <ecNumber evidence="3">2.7.13.3</ecNumber>
    </recommendedName>
</protein>
<dbReference type="InterPro" id="IPR036890">
    <property type="entry name" value="HATPase_C_sf"/>
</dbReference>
<evidence type="ECO:0000256" key="14">
    <source>
        <dbReference type="SAM" id="Phobius"/>
    </source>
</evidence>
<dbReference type="PANTHER" id="PTHR45528:SF1">
    <property type="entry name" value="SENSOR HISTIDINE KINASE CPXA"/>
    <property type="match status" value="1"/>
</dbReference>
<dbReference type="SMART" id="SM00388">
    <property type="entry name" value="HisKA"/>
    <property type="match status" value="1"/>
</dbReference>
<dbReference type="Pfam" id="PF00672">
    <property type="entry name" value="HAMP"/>
    <property type="match status" value="1"/>
</dbReference>
<keyword evidence="12" id="KW-0902">Two-component regulatory system</keyword>
<keyword evidence="18" id="KW-1185">Reference proteome</keyword>
<evidence type="ECO:0000256" key="9">
    <source>
        <dbReference type="ARBA" id="ARBA00022777"/>
    </source>
</evidence>
<dbReference type="InterPro" id="IPR036097">
    <property type="entry name" value="HisK_dim/P_sf"/>
</dbReference>
<dbReference type="KEGG" id="plut:EI981_07230"/>
<dbReference type="GO" id="GO:0005886">
    <property type="term" value="C:plasma membrane"/>
    <property type="evidence" value="ECO:0007669"/>
    <property type="project" value="UniProtKB-SubCell"/>
</dbReference>
<evidence type="ECO:0000259" key="16">
    <source>
        <dbReference type="PROSITE" id="PS50885"/>
    </source>
</evidence>
<evidence type="ECO:0000256" key="8">
    <source>
        <dbReference type="ARBA" id="ARBA00022741"/>
    </source>
</evidence>
<gene>
    <name evidence="17" type="ORF">EI981_07230</name>
</gene>
<comment type="subcellular location">
    <subcellularLocation>
        <location evidence="2">Cell membrane</location>
        <topology evidence="2">Multi-pass membrane protein</topology>
    </subcellularLocation>
</comment>
<keyword evidence="7 14" id="KW-0812">Transmembrane</keyword>
<feature type="domain" description="Histidine kinase" evidence="15">
    <location>
        <begin position="257"/>
        <end position="469"/>
    </location>
</feature>
<dbReference type="Pfam" id="PF02518">
    <property type="entry name" value="HATPase_c"/>
    <property type="match status" value="1"/>
</dbReference>
<evidence type="ECO:0000256" key="3">
    <source>
        <dbReference type="ARBA" id="ARBA00012438"/>
    </source>
</evidence>
<evidence type="ECO:0000256" key="7">
    <source>
        <dbReference type="ARBA" id="ARBA00022692"/>
    </source>
</evidence>
<feature type="domain" description="HAMP" evidence="16">
    <location>
        <begin position="190"/>
        <end position="242"/>
    </location>
</feature>
<dbReference type="CDD" id="cd06225">
    <property type="entry name" value="HAMP"/>
    <property type="match status" value="1"/>
</dbReference>
<evidence type="ECO:0000256" key="5">
    <source>
        <dbReference type="ARBA" id="ARBA00022553"/>
    </source>
</evidence>
<keyword evidence="10" id="KW-0067">ATP-binding</keyword>
<evidence type="ECO:0000256" key="4">
    <source>
        <dbReference type="ARBA" id="ARBA00022475"/>
    </source>
</evidence>
<name>A0A3Q9IB66_9BACL</name>
<dbReference type="CDD" id="cd00082">
    <property type="entry name" value="HisKA"/>
    <property type="match status" value="1"/>
</dbReference>
<dbReference type="InterPro" id="IPR003661">
    <property type="entry name" value="HisK_dim/P_dom"/>
</dbReference>
<keyword evidence="4" id="KW-1003">Cell membrane</keyword>
<dbReference type="InterPro" id="IPR050398">
    <property type="entry name" value="HssS/ArlS-like"/>
</dbReference>
<dbReference type="SMART" id="SM00304">
    <property type="entry name" value="HAMP"/>
    <property type="match status" value="1"/>
</dbReference>
<dbReference type="Gene3D" id="1.10.287.130">
    <property type="match status" value="1"/>
</dbReference>